<evidence type="ECO:0000256" key="2">
    <source>
        <dbReference type="ARBA" id="ARBA00007110"/>
    </source>
</evidence>
<dbReference type="Gene3D" id="3.90.180.10">
    <property type="entry name" value="Medium-chain alcohol dehydrogenases, catalytic domain"/>
    <property type="match status" value="1"/>
</dbReference>
<dbReference type="GO" id="GO:0009236">
    <property type="term" value="P:cobalamin biosynthetic process"/>
    <property type="evidence" value="ECO:0007669"/>
    <property type="project" value="UniProtKB-UniRule"/>
</dbReference>
<evidence type="ECO:0000256" key="11">
    <source>
        <dbReference type="ARBA" id="ARBA00047340"/>
    </source>
</evidence>
<dbReference type="NCBIfam" id="NF000996">
    <property type="entry name" value="PRK00105.1"/>
    <property type="match status" value="1"/>
</dbReference>
<reference evidence="15 16" key="1">
    <citation type="submission" date="2017-04" db="EMBL/GenBank/DDBJ databases">
        <authorList>
            <person name="Afonso C.L."/>
            <person name="Miller P.J."/>
            <person name="Scott M.A."/>
            <person name="Spackman E."/>
            <person name="Goraichik I."/>
            <person name="Dimitrov K.M."/>
            <person name="Suarez D.L."/>
            <person name="Swayne D.E."/>
        </authorList>
    </citation>
    <scope>NUCLEOTIDE SEQUENCE [LARGE SCALE GENOMIC DNA]</scope>
    <source>
        <strain evidence="15 16">DSM 3385</strain>
    </source>
</reference>
<dbReference type="CDD" id="cd02439">
    <property type="entry name" value="DMB-PRT_CobT"/>
    <property type="match status" value="1"/>
</dbReference>
<dbReference type="Gene3D" id="3.40.50.720">
    <property type="entry name" value="NAD(P)-binding Rossmann-like Domain"/>
    <property type="match status" value="1"/>
</dbReference>
<dbReference type="SUPFAM" id="SSF50129">
    <property type="entry name" value="GroES-like"/>
    <property type="match status" value="1"/>
</dbReference>
<dbReference type="RefSeq" id="WP_084066539.1">
    <property type="nucleotide sequence ID" value="NZ_FWXY01000001.1"/>
</dbReference>
<keyword evidence="9" id="KW-0560">Oxidoreductase</keyword>
<dbReference type="AlphaFoldDB" id="A0A1W1YNV2"/>
<keyword evidence="7 12" id="KW-0328">Glycosyltransferase</keyword>
<dbReference type="InterPro" id="IPR023195">
    <property type="entry name" value="Nict_dMeBzImd_PRibTrfase_N"/>
</dbReference>
<dbReference type="SUPFAM" id="SSF52733">
    <property type="entry name" value="Nicotinate mononucleotide:5,6-dimethylbenzimidazole phosphoribosyltransferase (CobT)"/>
    <property type="match status" value="1"/>
</dbReference>
<dbReference type="EC" id="2.4.2.21" evidence="3 12"/>
<dbReference type="OrthoDB" id="9781491at2"/>
<dbReference type="InterPro" id="IPR011032">
    <property type="entry name" value="GroES-like_sf"/>
</dbReference>
<evidence type="ECO:0000259" key="13">
    <source>
        <dbReference type="Pfam" id="PF00890"/>
    </source>
</evidence>
<dbReference type="HAMAP" id="MF_00230">
    <property type="entry name" value="CobT"/>
    <property type="match status" value="1"/>
</dbReference>
<dbReference type="STRING" id="1121400.SAMN02746065_101234"/>
<feature type="domain" description="FAD-dependent oxidoreductase 2 FAD-binding" evidence="13">
    <location>
        <begin position="154"/>
        <end position="190"/>
    </location>
</feature>
<evidence type="ECO:0000313" key="15">
    <source>
        <dbReference type="EMBL" id="SMC37890.1"/>
    </source>
</evidence>
<dbReference type="InterPro" id="IPR013154">
    <property type="entry name" value="ADH-like_N"/>
</dbReference>
<evidence type="ECO:0000256" key="1">
    <source>
        <dbReference type="ARBA" id="ARBA00005049"/>
    </source>
</evidence>
<evidence type="ECO:0000256" key="5">
    <source>
        <dbReference type="ARBA" id="ARBA00022573"/>
    </source>
</evidence>
<dbReference type="PANTHER" id="PTHR43463:SF1">
    <property type="entry name" value="NICOTINATE-NUCLEOTIDE--DIMETHYLBENZIMIDAZOLE PHOSPHORIBOSYLTRANSFERASE"/>
    <property type="match status" value="1"/>
</dbReference>
<dbReference type="InterPro" id="IPR036087">
    <property type="entry name" value="Nict_dMeBzImd_PRibTrfase_sf"/>
</dbReference>
<protein>
    <recommendedName>
        <fullName evidence="4 12">Nicotinate-nucleotide--dimethylbenzimidazole phosphoribosyltransferase</fullName>
        <shortName evidence="12">NN:DBI PRT</shortName>
        <ecNumber evidence="3 12">2.4.2.21</ecNumber>
    </recommendedName>
    <alternativeName>
        <fullName evidence="10 12">N(1)-alpha-phosphoribosyltransferase</fullName>
    </alternativeName>
</protein>
<evidence type="ECO:0000256" key="7">
    <source>
        <dbReference type="ARBA" id="ARBA00022676"/>
    </source>
</evidence>
<proteinExistence type="inferred from homology"/>
<evidence type="ECO:0000256" key="12">
    <source>
        <dbReference type="HAMAP-Rule" id="MF_00230"/>
    </source>
</evidence>
<keyword evidence="8 12" id="KW-0808">Transferase</keyword>
<dbReference type="UniPathway" id="UPA00061">
    <property type="reaction ID" value="UER00516"/>
</dbReference>
<dbReference type="InterPro" id="IPR003200">
    <property type="entry name" value="Nict_dMeBzImd_PRibTrfase"/>
</dbReference>
<evidence type="ECO:0000256" key="9">
    <source>
        <dbReference type="ARBA" id="ARBA00023002"/>
    </source>
</evidence>
<dbReference type="Gene3D" id="3.40.50.10210">
    <property type="match status" value="1"/>
</dbReference>
<dbReference type="GO" id="GO:0016491">
    <property type="term" value="F:oxidoreductase activity"/>
    <property type="evidence" value="ECO:0007669"/>
    <property type="project" value="UniProtKB-KW"/>
</dbReference>
<sequence>MKKLVLAGLKRLEYVDTPEDDFLTDDSVFKVRCCAVCRTDAKMWAQGHRDLSLPRVPGHEMVVVDRGGHRFAVWPGKSCGHCRYCRGGRENLCEEMKIMGFHTHGGFAEEVVVPASSLVPLPGELSDPIACFAEPVGCVFNLLDKLGSIRDDRVIIYGGGTMGLVAALVFKDAGAKVLVVEKSEEKRSRIAPFLEATAISCLKDTVESEFDVVVNACADFIAFSLGIVKAGKGSRICFFSGITKNETIESNLLNLIHYKEAVVSGAYGLTRKNMVDGVPFMEKYQHFLELLVEACVSPVAVAGLMQQVVDGKALKYIIDFTGDYLEEFSVLQGGGSGNGSPIDAEKNVVAHGIKNGNYTGAHGQSTSGCVMARSLDSSGGTSEKISGNISTETALPGEGFCRDLIKSISPVDMAMAARVQEKIDNKTKPLGALGTLEQLAFQMSMIQQNLNPCIHRKALFVFAGDHGITEEGVSAYPREVTRQMVKNFLDGGAAINVLCRHHHIDMKIVDMGVDGDFDSHPDLIVKKVRRGTRNFALEPAMTRQEMFTALGHGMSVFLESHDNTPVDIVGVGEMGIGNTTSASAIIATVCGITPAQATGRGTGVDNKGLIHKTEVIEKVLAFQQPNPADGLEILEKVGGYEIAGIAGAVLAAASRECAVVLDGVISTAAGLVACVINPDIRGYLISGHKSVEVAQKSALEYMDITSVIDFKMRLGEGTGAALTMDTAEAACKIMCEMASFDDAGVAGKL</sequence>
<feature type="domain" description="Alcohol dehydrogenase-like N-terminal" evidence="14">
    <location>
        <begin position="28"/>
        <end position="122"/>
    </location>
</feature>
<comment type="catalytic activity">
    <reaction evidence="11 12">
        <text>5,6-dimethylbenzimidazole + nicotinate beta-D-ribonucleotide = alpha-ribazole 5'-phosphate + nicotinate + H(+)</text>
        <dbReference type="Rhea" id="RHEA:11196"/>
        <dbReference type="ChEBI" id="CHEBI:15378"/>
        <dbReference type="ChEBI" id="CHEBI:15890"/>
        <dbReference type="ChEBI" id="CHEBI:32544"/>
        <dbReference type="ChEBI" id="CHEBI:57502"/>
        <dbReference type="ChEBI" id="CHEBI:57918"/>
        <dbReference type="EC" id="2.4.2.21"/>
    </reaction>
</comment>
<feature type="active site" description="Proton acceptor" evidence="12">
    <location>
        <position position="716"/>
    </location>
</feature>
<gene>
    <name evidence="12" type="primary">cobT</name>
    <name evidence="15" type="ORF">SAMN02746065_101234</name>
</gene>
<evidence type="ECO:0000256" key="4">
    <source>
        <dbReference type="ARBA" id="ARBA00015486"/>
    </source>
</evidence>
<evidence type="ECO:0000256" key="3">
    <source>
        <dbReference type="ARBA" id="ARBA00011991"/>
    </source>
</evidence>
<dbReference type="NCBIfam" id="TIGR03160">
    <property type="entry name" value="cobT_DBIPRT"/>
    <property type="match status" value="1"/>
</dbReference>
<dbReference type="FunFam" id="3.40.50.10210:FF:000001">
    <property type="entry name" value="Nicotinate-nucleotide--dimethylbenzimidazole phosphoribosyltransferase"/>
    <property type="match status" value="1"/>
</dbReference>
<evidence type="ECO:0000256" key="6">
    <source>
        <dbReference type="ARBA" id="ARBA00022630"/>
    </source>
</evidence>
<dbReference type="Pfam" id="PF00890">
    <property type="entry name" value="FAD_binding_2"/>
    <property type="match status" value="1"/>
</dbReference>
<dbReference type="PANTHER" id="PTHR43463">
    <property type="entry name" value="NICOTINATE-NUCLEOTIDE--DIMETHYLBENZIMIDAZOLE PHOSPHORIBOSYLTRANSFERASE"/>
    <property type="match status" value="1"/>
</dbReference>
<dbReference type="GO" id="GO:0008939">
    <property type="term" value="F:nicotinate-nucleotide-dimethylbenzimidazole phosphoribosyltransferase activity"/>
    <property type="evidence" value="ECO:0007669"/>
    <property type="project" value="UniProtKB-UniRule"/>
</dbReference>
<evidence type="ECO:0000256" key="10">
    <source>
        <dbReference type="ARBA" id="ARBA00030686"/>
    </source>
</evidence>
<name>A0A1W1YNV2_9BACT</name>
<evidence type="ECO:0000313" key="16">
    <source>
        <dbReference type="Proteomes" id="UP000192418"/>
    </source>
</evidence>
<keyword evidence="5 12" id="KW-0169">Cobalamin biosynthesis</keyword>
<keyword evidence="6" id="KW-0285">Flavoprotein</keyword>
<dbReference type="Gene3D" id="1.10.1610.10">
    <property type="match status" value="1"/>
</dbReference>
<dbReference type="EMBL" id="FWXY01000001">
    <property type="protein sequence ID" value="SMC37890.1"/>
    <property type="molecule type" value="Genomic_DNA"/>
</dbReference>
<comment type="pathway">
    <text evidence="1 12">Nucleoside biosynthesis; alpha-ribazole biosynthesis; alpha-ribazole from 5,6-dimethylbenzimidazole: step 1/2.</text>
</comment>
<comment type="function">
    <text evidence="12">Catalyzes the synthesis of alpha-ribazole-5'-phosphate from nicotinate mononucleotide (NAMN) and 5,6-dimethylbenzimidazole (DMB).</text>
</comment>
<dbReference type="InterPro" id="IPR036291">
    <property type="entry name" value="NAD(P)-bd_dom_sf"/>
</dbReference>
<dbReference type="InterPro" id="IPR003953">
    <property type="entry name" value="FAD-dep_OxRdtase_2_FAD-bd"/>
</dbReference>
<dbReference type="SUPFAM" id="SSF51735">
    <property type="entry name" value="NAD(P)-binding Rossmann-fold domains"/>
    <property type="match status" value="1"/>
</dbReference>
<evidence type="ECO:0000259" key="14">
    <source>
        <dbReference type="Pfam" id="PF08240"/>
    </source>
</evidence>
<organism evidence="15 16">
    <name type="scientific">Desulfocicer vacuolatum DSM 3385</name>
    <dbReference type="NCBI Taxonomy" id="1121400"/>
    <lineage>
        <taxon>Bacteria</taxon>
        <taxon>Pseudomonadati</taxon>
        <taxon>Thermodesulfobacteriota</taxon>
        <taxon>Desulfobacteria</taxon>
        <taxon>Desulfobacterales</taxon>
        <taxon>Desulfobacteraceae</taxon>
        <taxon>Desulfocicer</taxon>
    </lineage>
</organism>
<dbReference type="Pfam" id="PF08240">
    <property type="entry name" value="ADH_N"/>
    <property type="match status" value="1"/>
</dbReference>
<dbReference type="Proteomes" id="UP000192418">
    <property type="component" value="Unassembled WGS sequence"/>
</dbReference>
<keyword evidence="16" id="KW-1185">Reference proteome</keyword>
<dbReference type="Pfam" id="PF02277">
    <property type="entry name" value="DBI_PRT"/>
    <property type="match status" value="1"/>
</dbReference>
<accession>A0A1W1YNV2</accession>
<dbReference type="InterPro" id="IPR017846">
    <property type="entry name" value="Nict_dMeBzImd_PRibTrfase_bact"/>
</dbReference>
<evidence type="ECO:0000256" key="8">
    <source>
        <dbReference type="ARBA" id="ARBA00022679"/>
    </source>
</evidence>
<comment type="similarity">
    <text evidence="2 12">Belongs to the CobT family.</text>
</comment>